<dbReference type="Pfam" id="PF20257">
    <property type="entry name" value="SAM_HAT_C"/>
    <property type="match status" value="1"/>
</dbReference>
<dbReference type="AlphaFoldDB" id="A0A8U0A0M0"/>
<dbReference type="Gene3D" id="3.40.50.10790">
    <property type="entry name" value="S-adenosyl-l-methionine hydroxide adenosyltransferase, N-terminal"/>
    <property type="match status" value="1"/>
</dbReference>
<proteinExistence type="inferred from homology"/>
<comment type="similarity">
    <text evidence="2">Belongs to the SAM hydrolase / SAM-dependent halogenase family.</text>
</comment>
<dbReference type="InterPro" id="IPR023227">
    <property type="entry name" value="SAM_OH_AdoTrfase_C_sf"/>
</dbReference>
<sequence>MITLASDFGAPYPAAMRGVIASDCDARMVDITHQFPRQDVRTAAFWLREVLPYYPPAVHCAVVDPGVGTDRSALLVRAGEHALVGPDNGLLVPAARRLADAVELFEWSYDDPGSATFHGRDVFAPAAAAVHDVGVAAIESLDRATPTPEYVDLSFPEPTIDKPNGHAVGEVLVVDGFGNAITNVPGTVCASSVGGPIAVNGERIPFERSYAALDPGDRLVTVGSHGNLELAVNQGRGEDAFGVTTGTGVRFEW</sequence>
<dbReference type="InterPro" id="IPR002747">
    <property type="entry name" value="SAM_OH_AdoTrfase"/>
</dbReference>
<organism evidence="5 6">
    <name type="scientific">Halocatena salina</name>
    <dbReference type="NCBI Taxonomy" id="2934340"/>
    <lineage>
        <taxon>Archaea</taxon>
        <taxon>Methanobacteriati</taxon>
        <taxon>Methanobacteriota</taxon>
        <taxon>Stenosarchaea group</taxon>
        <taxon>Halobacteria</taxon>
        <taxon>Halobacteriales</taxon>
        <taxon>Natronomonadaceae</taxon>
        <taxon>Halocatena</taxon>
    </lineage>
</organism>
<gene>
    <name evidence="5" type="ORF">MW046_10620</name>
</gene>
<dbReference type="RefSeq" id="WP_247993080.1">
    <property type="nucleotide sequence ID" value="NZ_CP096019.1"/>
</dbReference>
<dbReference type="Pfam" id="PF01887">
    <property type="entry name" value="SAM_HAT_N"/>
    <property type="match status" value="1"/>
</dbReference>
<dbReference type="PIRSF" id="PIRSF006779">
    <property type="entry name" value="UCP006779"/>
    <property type="match status" value="1"/>
</dbReference>
<feature type="domain" description="S-adenosyl-l-methionine hydroxide adenosyltransferase C-terminal" evidence="4">
    <location>
        <begin position="169"/>
        <end position="249"/>
    </location>
</feature>
<dbReference type="PANTHER" id="PTHR35092:SF1">
    <property type="entry name" value="CHLORINASE MJ1651"/>
    <property type="match status" value="1"/>
</dbReference>
<keyword evidence="1" id="KW-0949">S-adenosyl-L-methionine</keyword>
<evidence type="ECO:0000313" key="5">
    <source>
        <dbReference type="EMBL" id="UPM42406.1"/>
    </source>
</evidence>
<dbReference type="InterPro" id="IPR046470">
    <property type="entry name" value="SAM_HAT_C"/>
</dbReference>
<dbReference type="Proteomes" id="UP000831768">
    <property type="component" value="Chromosome"/>
</dbReference>
<dbReference type="EMBL" id="CP096019">
    <property type="protein sequence ID" value="UPM42406.1"/>
    <property type="molecule type" value="Genomic_DNA"/>
</dbReference>
<dbReference type="GeneID" id="71928505"/>
<feature type="domain" description="S-adenosyl-l-methionine hydroxide adenosyltransferase N-terminal" evidence="3">
    <location>
        <begin position="2"/>
        <end position="132"/>
    </location>
</feature>
<dbReference type="PANTHER" id="PTHR35092">
    <property type="entry name" value="CHLORINASE MJ1651"/>
    <property type="match status" value="1"/>
</dbReference>
<evidence type="ECO:0000256" key="2">
    <source>
        <dbReference type="ARBA" id="ARBA00024035"/>
    </source>
</evidence>
<dbReference type="Gene3D" id="2.40.30.90">
    <property type="entry name" value="Bacterial fluorinating enzyme like"/>
    <property type="match status" value="1"/>
</dbReference>
<evidence type="ECO:0000313" key="6">
    <source>
        <dbReference type="Proteomes" id="UP000831768"/>
    </source>
</evidence>
<evidence type="ECO:0000259" key="3">
    <source>
        <dbReference type="Pfam" id="PF01887"/>
    </source>
</evidence>
<name>A0A8U0A0M0_9EURY</name>
<dbReference type="InterPro" id="IPR023228">
    <property type="entry name" value="SAM_OH_AdoTrfase_N_sf"/>
</dbReference>
<dbReference type="InterPro" id="IPR046469">
    <property type="entry name" value="SAM_HAT_N"/>
</dbReference>
<evidence type="ECO:0000256" key="1">
    <source>
        <dbReference type="ARBA" id="ARBA00022691"/>
    </source>
</evidence>
<evidence type="ECO:0000259" key="4">
    <source>
        <dbReference type="Pfam" id="PF20257"/>
    </source>
</evidence>
<protein>
    <submittedName>
        <fullName evidence="5">SAM-dependent chlorinase/fluorinase</fullName>
    </submittedName>
</protein>
<dbReference type="SUPFAM" id="SSF101852">
    <property type="entry name" value="Bacterial fluorinating enzyme, C-terminal domain"/>
    <property type="match status" value="1"/>
</dbReference>
<dbReference type="SUPFAM" id="SSF102522">
    <property type="entry name" value="Bacterial fluorinating enzyme, N-terminal domain"/>
    <property type="match status" value="1"/>
</dbReference>
<dbReference type="KEGG" id="haad:MW046_10620"/>
<keyword evidence="6" id="KW-1185">Reference proteome</keyword>
<reference evidence="5" key="1">
    <citation type="submission" date="2022-04" db="EMBL/GenBank/DDBJ databases">
        <title>Halocatena sp. nov., isolated from a salt lake.</title>
        <authorList>
            <person name="Cui H.-L."/>
        </authorList>
    </citation>
    <scope>NUCLEOTIDE SEQUENCE</scope>
    <source>
        <strain evidence="5">AD-1</strain>
    </source>
</reference>
<accession>A0A8U0A0M0</accession>